<accession>A0A9D3YVI4</accession>
<reference evidence="9" key="2">
    <citation type="submission" date="2020-11" db="EMBL/GenBank/DDBJ databases">
        <authorList>
            <person name="McCartney M.A."/>
            <person name="Auch B."/>
            <person name="Kono T."/>
            <person name="Mallez S."/>
            <person name="Becker A."/>
            <person name="Gohl D.M."/>
            <person name="Silverstein K.A.T."/>
            <person name="Koren S."/>
            <person name="Bechman K.B."/>
            <person name="Herman A."/>
            <person name="Abrahante J.E."/>
            <person name="Garbe J."/>
        </authorList>
    </citation>
    <scope>NUCLEOTIDE SEQUENCE</scope>
    <source>
        <strain evidence="9">Duluth1</strain>
        <tissue evidence="9">Whole animal</tissue>
    </source>
</reference>
<sequence length="456" mass="51583">MRTNGKSGRLQAVLVILIFLMYSTQEGHCDDDVASSCVKLDADVTRDNVACSTIGHALVDSMDTNTAWNYFSTIVEFMNNKVECIMTYITITADHLQTTLTHEKQSSEISDDNADSVKHDAHNKFSDMLNQDFKFYVDKLLSDFLPADEDATVQPEGGEVVFEYPKMEQIKPVKVGHEQSVNIGDETSVKVITLSVNPPLFEIPDFMSNEDSDYIIEASNEKGLHTSRVFATGNETRSNSDYDKGRVSNSTLILESKENVAFLTKLQKRAAGLLRVPVEVIRYSKPLAVGQYYPGGFYHSHMDSNIADADKPCCFQTTCPYINGTEREHLECCQMCRMATLLYYLDNVEEGGETAFPFADKSLPDMNRSMQDQQWHNLTKNCEQAAVRVKPQKGKAILWYNHFLDKRGYLGAVNKRGYHGGCNVKKGVKWIATHWIQYPKYEHRLLPSKYFMKSAV</sequence>
<keyword evidence="3" id="KW-0847">Vitamin C</keyword>
<evidence type="ECO:0000256" key="3">
    <source>
        <dbReference type="ARBA" id="ARBA00022896"/>
    </source>
</evidence>
<dbReference type="InterPro" id="IPR044862">
    <property type="entry name" value="Pro_4_hyd_alph_FE2OG_OXY"/>
</dbReference>
<dbReference type="PROSITE" id="PS51471">
    <property type="entry name" value="FE2OG_OXY"/>
    <property type="match status" value="1"/>
</dbReference>
<dbReference type="InterPro" id="IPR006620">
    <property type="entry name" value="Pro_4_hyd_alph"/>
</dbReference>
<dbReference type="GO" id="GO:0005506">
    <property type="term" value="F:iron ion binding"/>
    <property type="evidence" value="ECO:0007669"/>
    <property type="project" value="InterPro"/>
</dbReference>
<dbReference type="InterPro" id="IPR045054">
    <property type="entry name" value="P4HA-like"/>
</dbReference>
<evidence type="ECO:0000256" key="2">
    <source>
        <dbReference type="ARBA" id="ARBA00022723"/>
    </source>
</evidence>
<dbReference type="GO" id="GO:0004656">
    <property type="term" value="F:procollagen-proline 4-dioxygenase activity"/>
    <property type="evidence" value="ECO:0007669"/>
    <property type="project" value="TreeGrafter"/>
</dbReference>
<reference evidence="9" key="1">
    <citation type="journal article" date="2019" name="bioRxiv">
        <title>The Genome of the Zebra Mussel, Dreissena polymorpha: A Resource for Invasive Species Research.</title>
        <authorList>
            <person name="McCartney M.A."/>
            <person name="Auch B."/>
            <person name="Kono T."/>
            <person name="Mallez S."/>
            <person name="Zhang Y."/>
            <person name="Obille A."/>
            <person name="Becker A."/>
            <person name="Abrahante J.E."/>
            <person name="Garbe J."/>
            <person name="Badalamenti J.P."/>
            <person name="Herman A."/>
            <person name="Mangelson H."/>
            <person name="Liachko I."/>
            <person name="Sullivan S."/>
            <person name="Sone E.D."/>
            <person name="Koren S."/>
            <person name="Silverstein K.A.T."/>
            <person name="Beckman K.B."/>
            <person name="Gohl D.M."/>
        </authorList>
    </citation>
    <scope>NUCLEOTIDE SEQUENCE</scope>
    <source>
        <strain evidence="9">Duluth1</strain>
        <tissue evidence="9">Whole animal</tissue>
    </source>
</reference>
<feature type="signal peptide" evidence="7">
    <location>
        <begin position="1"/>
        <end position="29"/>
    </location>
</feature>
<keyword evidence="5" id="KW-0560">Oxidoreductase</keyword>
<dbReference type="Gene3D" id="2.60.120.620">
    <property type="entry name" value="q2cbj1_9rhob like domain"/>
    <property type="match status" value="1"/>
</dbReference>
<keyword evidence="2" id="KW-0479">Metal-binding</keyword>
<keyword evidence="7" id="KW-0732">Signal</keyword>
<evidence type="ECO:0000256" key="5">
    <source>
        <dbReference type="ARBA" id="ARBA00023002"/>
    </source>
</evidence>
<evidence type="ECO:0000256" key="6">
    <source>
        <dbReference type="ARBA" id="ARBA00023004"/>
    </source>
</evidence>
<keyword evidence="10" id="KW-1185">Reference proteome</keyword>
<evidence type="ECO:0000256" key="1">
    <source>
        <dbReference type="ARBA" id="ARBA00001961"/>
    </source>
</evidence>
<dbReference type="GO" id="GO:0005783">
    <property type="term" value="C:endoplasmic reticulum"/>
    <property type="evidence" value="ECO:0007669"/>
    <property type="project" value="TreeGrafter"/>
</dbReference>
<keyword evidence="4" id="KW-0223">Dioxygenase</keyword>
<feature type="domain" description="Fe2OG dioxygenase" evidence="8">
    <location>
        <begin position="269"/>
        <end position="438"/>
    </location>
</feature>
<dbReference type="Pfam" id="PF13640">
    <property type="entry name" value="2OG-FeII_Oxy_3"/>
    <property type="match status" value="1"/>
</dbReference>
<proteinExistence type="predicted"/>
<dbReference type="PANTHER" id="PTHR10869">
    <property type="entry name" value="PROLYL 4-HYDROXYLASE ALPHA SUBUNIT"/>
    <property type="match status" value="1"/>
</dbReference>
<keyword evidence="6" id="KW-0408">Iron</keyword>
<name>A0A9D3YVI4_DREPO</name>
<evidence type="ECO:0000313" key="9">
    <source>
        <dbReference type="EMBL" id="KAH3706121.1"/>
    </source>
</evidence>
<dbReference type="InterPro" id="IPR005123">
    <property type="entry name" value="Oxoglu/Fe-dep_dioxygenase_dom"/>
</dbReference>
<comment type="caution">
    <text evidence="9">The sequence shown here is derived from an EMBL/GenBank/DDBJ whole genome shotgun (WGS) entry which is preliminary data.</text>
</comment>
<feature type="chain" id="PRO_5038866871" description="Fe2OG dioxygenase domain-containing protein" evidence="7">
    <location>
        <begin position="30"/>
        <end position="456"/>
    </location>
</feature>
<gene>
    <name evidence="9" type="ORF">DPMN_065501</name>
</gene>
<evidence type="ECO:0000259" key="8">
    <source>
        <dbReference type="PROSITE" id="PS51471"/>
    </source>
</evidence>
<protein>
    <recommendedName>
        <fullName evidence="8">Fe2OG dioxygenase domain-containing protein</fullName>
    </recommendedName>
</protein>
<dbReference type="EMBL" id="JAIWYP010000014">
    <property type="protein sequence ID" value="KAH3706121.1"/>
    <property type="molecule type" value="Genomic_DNA"/>
</dbReference>
<evidence type="ECO:0000313" key="10">
    <source>
        <dbReference type="Proteomes" id="UP000828390"/>
    </source>
</evidence>
<organism evidence="9 10">
    <name type="scientific">Dreissena polymorpha</name>
    <name type="common">Zebra mussel</name>
    <name type="synonym">Mytilus polymorpha</name>
    <dbReference type="NCBI Taxonomy" id="45954"/>
    <lineage>
        <taxon>Eukaryota</taxon>
        <taxon>Metazoa</taxon>
        <taxon>Spiralia</taxon>
        <taxon>Lophotrochozoa</taxon>
        <taxon>Mollusca</taxon>
        <taxon>Bivalvia</taxon>
        <taxon>Autobranchia</taxon>
        <taxon>Heteroconchia</taxon>
        <taxon>Euheterodonta</taxon>
        <taxon>Imparidentia</taxon>
        <taxon>Neoheterodontei</taxon>
        <taxon>Myida</taxon>
        <taxon>Dreissenoidea</taxon>
        <taxon>Dreissenidae</taxon>
        <taxon>Dreissena</taxon>
    </lineage>
</organism>
<evidence type="ECO:0000256" key="4">
    <source>
        <dbReference type="ARBA" id="ARBA00022964"/>
    </source>
</evidence>
<dbReference type="SMART" id="SM00702">
    <property type="entry name" value="P4Hc"/>
    <property type="match status" value="1"/>
</dbReference>
<dbReference type="GO" id="GO:0031418">
    <property type="term" value="F:L-ascorbic acid binding"/>
    <property type="evidence" value="ECO:0007669"/>
    <property type="project" value="UniProtKB-KW"/>
</dbReference>
<comment type="cofactor">
    <cofactor evidence="1">
        <name>L-ascorbate</name>
        <dbReference type="ChEBI" id="CHEBI:38290"/>
    </cofactor>
</comment>
<dbReference type="AlphaFoldDB" id="A0A9D3YVI4"/>
<evidence type="ECO:0000256" key="7">
    <source>
        <dbReference type="SAM" id="SignalP"/>
    </source>
</evidence>
<dbReference type="PANTHER" id="PTHR10869:SF246">
    <property type="entry name" value="TRANSMEMBRANE PROLYL 4-HYDROXYLASE"/>
    <property type="match status" value="1"/>
</dbReference>
<dbReference type="Proteomes" id="UP000828390">
    <property type="component" value="Unassembled WGS sequence"/>
</dbReference>